<dbReference type="SUPFAM" id="SSF50985">
    <property type="entry name" value="RCC1/BLIP-II"/>
    <property type="match status" value="1"/>
</dbReference>
<evidence type="ECO:0000256" key="3">
    <source>
        <dbReference type="SAM" id="MobiDB-lite"/>
    </source>
</evidence>
<dbReference type="Gene3D" id="2.130.10.30">
    <property type="entry name" value="Regulator of chromosome condensation 1/beta-lactamase-inhibitor protein II"/>
    <property type="match status" value="2"/>
</dbReference>
<feature type="region of interest" description="Disordered" evidence="3">
    <location>
        <begin position="188"/>
        <end position="238"/>
    </location>
</feature>
<feature type="domain" description="RCC1-like" evidence="4">
    <location>
        <begin position="1339"/>
        <end position="1558"/>
    </location>
</feature>
<dbReference type="InterPro" id="IPR058923">
    <property type="entry name" value="RCC1-like_dom"/>
</dbReference>
<feature type="region of interest" description="Disordered" evidence="3">
    <location>
        <begin position="300"/>
        <end position="325"/>
    </location>
</feature>
<dbReference type="Pfam" id="PF00415">
    <property type="entry name" value="RCC1"/>
    <property type="match status" value="1"/>
</dbReference>
<dbReference type="VEuPathDB" id="FungiDB:H257_04252"/>
<feature type="compositionally biased region" description="Low complexity" evidence="3">
    <location>
        <begin position="192"/>
        <end position="209"/>
    </location>
</feature>
<dbReference type="InterPro" id="IPR051210">
    <property type="entry name" value="Ub_ligase/GEF_domain"/>
</dbReference>
<evidence type="ECO:0000256" key="2">
    <source>
        <dbReference type="PROSITE-ProRule" id="PRU00235"/>
    </source>
</evidence>
<dbReference type="Proteomes" id="UP000285712">
    <property type="component" value="Unassembled WGS sequence"/>
</dbReference>
<dbReference type="PANTHER" id="PTHR22870:SF466">
    <property type="entry name" value="ANKYRIN REPEAT-CONTAINING PROTEIN"/>
    <property type="match status" value="1"/>
</dbReference>
<evidence type="ECO:0000256" key="1">
    <source>
        <dbReference type="ARBA" id="ARBA00022737"/>
    </source>
</evidence>
<dbReference type="PROSITE" id="PS00626">
    <property type="entry name" value="RCC1_2"/>
    <property type="match status" value="4"/>
</dbReference>
<feature type="repeat" description="RCC1" evidence="2">
    <location>
        <begin position="1361"/>
        <end position="1412"/>
    </location>
</feature>
<evidence type="ECO:0000313" key="6">
    <source>
        <dbReference type="Proteomes" id="UP000285712"/>
    </source>
</evidence>
<sequence length="1651" mass="180652">MGNTCMPAKYSKGRLPKASHTDDDDSFTRDKPMISTTFSDPAAPNPADVTTNSFKDYSPSRPLSIRGTTPSATVADAIRSLRDSADLKTLSSLVAVTHQPARSRKYSLLSSDVPALPHPSSRVSKVSPDAAVLSTSQRSLSPDVCVTRTTHATSHANIRDIQASSHDTIRQTKDNLDLLRQIQAMHDEAGRSSHAPSSSSTGSQSRKTSIASDTNAPSTILFPGQFAPPLLPPRRPSSSAAASAYTASVVLHSPTPSFGMSSAPIVVSPMPSTSTPRENVESSSSVYMVDSRDHRLRRISGDSGIPLLSDRGEEATEGHKPSLCYSSPRSSCPVIDMPNDSFVLSPAQSARSSQSFSMSPRPHSYNYAVRPTALSLESIRFTRTSGGDMRDTAFSFGGDYRDTRTSMASDSGLRTKGSCGHGVVTKVNQYFTFTVSFEDDTSVLGFTSEGEAHEWNDMMQEIAGRREWTAGFKDALKAQDIHIRRELVLKIKPRDWNKEWQFCLRSPLGDGFNMQVRRMKRMYGMTLYKVGPLIVKVAGHHWSCAKQLKQDMRFLGTFKELYDLFRTIAMATIQGGDKYREVQQLKFPLVATLEVSPVREMRVAVYAQPIGDPHPVHLHNNQVHALLANLRFTRPAQVLDALAFNELPLFSSIYRNIVSDDIYCMQIQSPYANVLRTSLRPTAAMAGCFVRGDAARPVEMLTDADLTAMKAELEKSKTGLVHYLNMKGIKSKFALLPYLDLLYFSTDIVSTAVNSRASSVVGTKVYGDVVFTFNPHNPRLPLHLKQAFVLNPSHEIKSYVSMLREPDKIIASSSIERYEAHIVHTMATTIAEFAARLVTLGDAVPEDATMTMQNSEPAVDTRDVIYVSDGNHLRSHMQNHGINLCFLPAVLGSLAHMLRHHLVQHRDKARTPTAVDLFNSVLHGLTLASPHASQFWGVDLPLWCTLGPYSASLSLVPHSVVDAAVYHGRLKHNPAPLYMALLRTLRLSVTSRVLKKLLANGNTLQLPPLEVKDIVSFHKSKLMSAWSHLQHTDLTSFTQQLLQLEKVYATTLMPTRPSTMRPHQNRTPTASKGDGYLELFRTVDERVAGVLEGTSDNVEEYGLERSIVANLQRALASARLSDTASVGAILIDVQRTMDLLPSHALVPVGVFLVMLFLEMFLLENEVPANVPSLIAVAGNNSQLLIESSSHMLSLVVLVKLRKLLKKNITGPNVSVVKFYAMLTLLVKSMPPWQDLAKFLDPKNWFKKVDEHFLRLRTLYLPKSDLHELQVIPPFDLERTSFWATNGLAFVEGNVMGMSLDVEQRNMLQNQQRDPALHAFTSLSCSMRSTDLNLLRFPLPMKNTVHFVSCGYRHAAVVTTRAELFTLGYGECGRLGHGDENAALHPTRVDLFEGIPVSHVSCGREHTMVVTADNRVYGFGWGEAGRLGTGESGKCLVPTQLTDVPPVVKVACGREHTLLLSASGQVLACGAGYGGRCGVGSEVDVEVATPVHVSDVVFVAVDAGECHSAAIDRDGNVFTWGFGGSGAMGRGSLENDLVPKMVPHLKAKSVGCGAYHTVVVLLDGTVYGWGDALAGQLGDIAVTLGEMRTTPHKISIGQSVAATQVSCGSFTTAVLSTAGEVKMCVLGCDRAYQMMVATAVATFTFDKDEFCM</sequence>
<feature type="compositionally biased region" description="Basic and acidic residues" evidence="3">
    <location>
        <begin position="310"/>
        <end position="320"/>
    </location>
</feature>
<dbReference type="VEuPathDB" id="FungiDB:H257_04251"/>
<dbReference type="EMBL" id="QUTG01006021">
    <property type="protein sequence ID" value="RHY84624.1"/>
    <property type="molecule type" value="Genomic_DNA"/>
</dbReference>
<dbReference type="PROSITE" id="PS50012">
    <property type="entry name" value="RCC1_3"/>
    <property type="match status" value="5"/>
</dbReference>
<dbReference type="InterPro" id="IPR009091">
    <property type="entry name" value="RCC1/BLIP-II"/>
</dbReference>
<protein>
    <recommendedName>
        <fullName evidence="4">RCC1-like domain-containing protein</fullName>
    </recommendedName>
</protein>
<dbReference type="InterPro" id="IPR000408">
    <property type="entry name" value="Reg_chr_condens"/>
</dbReference>
<comment type="caution">
    <text evidence="5">The sequence shown here is derived from an EMBL/GenBank/DDBJ whole genome shotgun (WGS) entry which is preliminary data.</text>
</comment>
<reference evidence="5 6" key="1">
    <citation type="submission" date="2018-08" db="EMBL/GenBank/DDBJ databases">
        <title>Aphanomyces genome sequencing and annotation.</title>
        <authorList>
            <person name="Minardi D."/>
            <person name="Oidtmann B."/>
            <person name="Van Der Giezen M."/>
            <person name="Studholme D.J."/>
        </authorList>
    </citation>
    <scope>NUCLEOTIDE SEQUENCE [LARGE SCALE GENOMIC DNA]</scope>
    <source>
        <strain evidence="5 6">Sv</strain>
    </source>
</reference>
<feature type="repeat" description="RCC1" evidence="2">
    <location>
        <begin position="1463"/>
        <end position="1513"/>
    </location>
</feature>
<gene>
    <name evidence="5" type="ORF">DYB35_003115</name>
</gene>
<feature type="repeat" description="RCC1" evidence="2">
    <location>
        <begin position="1413"/>
        <end position="1462"/>
    </location>
</feature>
<dbReference type="Pfam" id="PF25390">
    <property type="entry name" value="WD40_RLD"/>
    <property type="match status" value="1"/>
</dbReference>
<feature type="region of interest" description="Disordered" evidence="3">
    <location>
        <begin position="1"/>
        <end position="68"/>
    </location>
</feature>
<keyword evidence="1" id="KW-0677">Repeat</keyword>
<organism evidence="5 6">
    <name type="scientific">Aphanomyces astaci</name>
    <name type="common">Crayfish plague agent</name>
    <dbReference type="NCBI Taxonomy" id="112090"/>
    <lineage>
        <taxon>Eukaryota</taxon>
        <taxon>Sar</taxon>
        <taxon>Stramenopiles</taxon>
        <taxon>Oomycota</taxon>
        <taxon>Saprolegniomycetes</taxon>
        <taxon>Saprolegniales</taxon>
        <taxon>Verrucalvaceae</taxon>
        <taxon>Aphanomyces</taxon>
    </lineage>
</organism>
<feature type="repeat" description="RCC1" evidence="2">
    <location>
        <begin position="1514"/>
        <end position="1562"/>
    </location>
</feature>
<name>A0A3R6ZVZ9_APHAT</name>
<evidence type="ECO:0000313" key="5">
    <source>
        <dbReference type="EMBL" id="RHY84624.1"/>
    </source>
</evidence>
<evidence type="ECO:0000259" key="4">
    <source>
        <dbReference type="Pfam" id="PF25390"/>
    </source>
</evidence>
<accession>A0A3R6ZVZ9</accession>
<feature type="repeat" description="RCC1" evidence="2">
    <location>
        <begin position="1563"/>
        <end position="1617"/>
    </location>
</feature>
<proteinExistence type="predicted"/>
<dbReference type="PRINTS" id="PR00633">
    <property type="entry name" value="RCCNDNSATION"/>
</dbReference>
<dbReference type="PANTHER" id="PTHR22870">
    <property type="entry name" value="REGULATOR OF CHROMOSOME CONDENSATION"/>
    <property type="match status" value="1"/>
</dbReference>